<gene>
    <name evidence="5" type="ORF">JCGZ_05838</name>
</gene>
<dbReference type="AlphaFoldDB" id="A0A067JKQ6"/>
<dbReference type="InterPro" id="IPR012935">
    <property type="entry name" value="NuBaID_N"/>
</dbReference>
<dbReference type="Pfam" id="PF07967">
    <property type="entry name" value="zf-C3HC"/>
    <property type="match status" value="1"/>
</dbReference>
<feature type="compositionally biased region" description="Basic and acidic residues" evidence="3">
    <location>
        <begin position="1"/>
        <end position="13"/>
    </location>
</feature>
<dbReference type="GO" id="GO:0008270">
    <property type="term" value="F:zinc ion binding"/>
    <property type="evidence" value="ECO:0007669"/>
    <property type="project" value="InterPro"/>
</dbReference>
<feature type="compositionally biased region" description="Polar residues" evidence="3">
    <location>
        <begin position="729"/>
        <end position="738"/>
    </location>
</feature>
<sequence>MAEDPEKRFHSIMDKLFNAPKSVSSPSSSSGVESSRGKKRHNPESALALVEPKTRGDLVGGSSQRMLAPAEAPLCRPWDRGDLMRRVATFKSMTWFAKPKAVSAVNCARRGWVNIDMDIIGCEACGARLLFSTPSSWTQQQVEKAALVFSLKLDNGHKLLCPWIDNACDERLAEFPPTPPPVLVDKFKERSSALLQLLALPVISFSAMEYMRSTQLEDFLRQSPILHYGSGTINISQVESFENECDGDSANLYYQAHKLISLCGWEPRSLPYVVDCKDRPKQLTEDADILNSSRIVTNGHNTSISFYSAATNENVEATEDINGFSGLQADPQSIVLDCKLCGASVGLWAFSTVPQPIELFRFVGCTEVNSKKNCGQDSGNENQVDDRGAIVNSAFNGTLFFVDRPSTLNLTIAGGPPPTKQNFKATISLPVIGRNLRSRFSNDSGFRDRMFCGQEPQPGSGNKDLLGEEVSDPEAVGMSKSKISDQGQCSYASGDQCSSCLNLESGEKGSLRKELDTDVPLEGTGIGGEGNCFKTGGHDSNMECPMESKQEITQSFDQSDRLLENAQNAVSLDSPSGTSSQARISPVSDPGANVTIGNGDNGNDSLALVTLESFDDQQDLVMDILCGKDIASEIDPRKCETHSNIQNMLSNQTKGQEGKTDGMQNLVNSEPVASSTGKERKKISDKGMEFDPIRQHRHFCPWIVSTSSGAAGWQQTLSALLRQKEYSSPAKSPPSTSIIKVDDPITSVRKLFMSPSAKRMKPSSGSS</sequence>
<feature type="compositionally biased region" description="Polar residues" evidence="3">
    <location>
        <begin position="569"/>
        <end position="583"/>
    </location>
</feature>
<evidence type="ECO:0000259" key="4">
    <source>
        <dbReference type="Pfam" id="PF07967"/>
    </source>
</evidence>
<evidence type="ECO:0000313" key="6">
    <source>
        <dbReference type="Proteomes" id="UP000027138"/>
    </source>
</evidence>
<organism evidence="5 6">
    <name type="scientific">Jatropha curcas</name>
    <name type="common">Barbados nut</name>
    <dbReference type="NCBI Taxonomy" id="180498"/>
    <lineage>
        <taxon>Eukaryota</taxon>
        <taxon>Viridiplantae</taxon>
        <taxon>Streptophyta</taxon>
        <taxon>Embryophyta</taxon>
        <taxon>Tracheophyta</taxon>
        <taxon>Spermatophyta</taxon>
        <taxon>Magnoliopsida</taxon>
        <taxon>eudicotyledons</taxon>
        <taxon>Gunneridae</taxon>
        <taxon>Pentapetalae</taxon>
        <taxon>rosids</taxon>
        <taxon>fabids</taxon>
        <taxon>Malpighiales</taxon>
        <taxon>Euphorbiaceae</taxon>
        <taxon>Crotonoideae</taxon>
        <taxon>Jatropheae</taxon>
        <taxon>Jatropha</taxon>
    </lineage>
</organism>
<dbReference type="PANTHER" id="PTHR15835:SF6">
    <property type="entry name" value="ZINC FINGER C3HC-TYPE PROTEIN 1"/>
    <property type="match status" value="1"/>
</dbReference>
<accession>A0A067JKQ6</accession>
<dbReference type="PANTHER" id="PTHR15835">
    <property type="entry name" value="NUCLEAR-INTERACTING PARTNER OF ALK"/>
    <property type="match status" value="1"/>
</dbReference>
<dbReference type="GO" id="GO:0005634">
    <property type="term" value="C:nucleus"/>
    <property type="evidence" value="ECO:0007669"/>
    <property type="project" value="UniProtKB-SubCell"/>
</dbReference>
<feature type="region of interest" description="Disordered" evidence="3">
    <location>
        <begin position="569"/>
        <end position="598"/>
    </location>
</feature>
<feature type="region of interest" description="Disordered" evidence="3">
    <location>
        <begin position="452"/>
        <end position="485"/>
    </location>
</feature>
<dbReference type="OrthoDB" id="614844at2759"/>
<dbReference type="KEGG" id="jcu:105650634"/>
<feature type="domain" description="C3HC-type" evidence="4">
    <location>
        <begin position="77"/>
        <end position="201"/>
    </location>
</feature>
<evidence type="ECO:0000256" key="1">
    <source>
        <dbReference type="ARBA" id="ARBA00004123"/>
    </source>
</evidence>
<proteinExistence type="predicted"/>
<feature type="region of interest" description="Disordered" evidence="3">
    <location>
        <begin position="725"/>
        <end position="744"/>
    </location>
</feature>
<keyword evidence="2" id="KW-0539">Nucleus</keyword>
<reference evidence="5 6" key="1">
    <citation type="journal article" date="2014" name="PLoS ONE">
        <title>Global Analysis of Gene Expression Profiles in Physic Nut (Jatropha curcas L.) Seedlings Exposed to Salt Stress.</title>
        <authorList>
            <person name="Zhang L."/>
            <person name="Zhang C."/>
            <person name="Wu P."/>
            <person name="Chen Y."/>
            <person name="Li M."/>
            <person name="Jiang H."/>
            <person name="Wu G."/>
        </authorList>
    </citation>
    <scope>NUCLEOTIDE SEQUENCE [LARGE SCALE GENOMIC DNA]</scope>
    <source>
        <strain evidence="6">cv. GZQX0401</strain>
        <tissue evidence="5">Young leaves</tissue>
    </source>
</reference>
<name>A0A067JKQ6_JATCU</name>
<dbReference type="EMBL" id="KK920209">
    <property type="protein sequence ID" value="KDP20069.1"/>
    <property type="molecule type" value="Genomic_DNA"/>
</dbReference>
<protein>
    <recommendedName>
        <fullName evidence="4">C3HC-type domain-containing protein</fullName>
    </recommendedName>
</protein>
<evidence type="ECO:0000256" key="2">
    <source>
        <dbReference type="ARBA" id="ARBA00023242"/>
    </source>
</evidence>
<feature type="compositionally biased region" description="Polar residues" evidence="3">
    <location>
        <begin position="662"/>
        <end position="676"/>
    </location>
</feature>
<evidence type="ECO:0000313" key="5">
    <source>
        <dbReference type="EMBL" id="KDP20069.1"/>
    </source>
</evidence>
<dbReference type="Proteomes" id="UP000027138">
    <property type="component" value="Unassembled WGS sequence"/>
</dbReference>
<keyword evidence="6" id="KW-1185">Reference proteome</keyword>
<evidence type="ECO:0000256" key="3">
    <source>
        <dbReference type="SAM" id="MobiDB-lite"/>
    </source>
</evidence>
<feature type="compositionally biased region" description="Low complexity" evidence="3">
    <location>
        <begin position="20"/>
        <end position="34"/>
    </location>
</feature>
<dbReference type="STRING" id="180498.A0A067JKQ6"/>
<feature type="region of interest" description="Disordered" evidence="3">
    <location>
        <begin position="1"/>
        <end position="48"/>
    </location>
</feature>
<comment type="subcellular location">
    <subcellularLocation>
        <location evidence="1">Nucleus</location>
    </subcellularLocation>
</comment>
<feature type="region of interest" description="Disordered" evidence="3">
    <location>
        <begin position="652"/>
        <end position="684"/>
    </location>
</feature>